<comment type="function">
    <text evidence="7">Catalyzes the NADPH-dependent reduction of N-acetyl-5-glutamyl phosphate to yield N-acetyl-L-glutamate 5-semialdehyde.</text>
</comment>
<dbReference type="GO" id="GO:0006526">
    <property type="term" value="P:L-arginine biosynthetic process"/>
    <property type="evidence" value="ECO:0007669"/>
    <property type="project" value="UniProtKB-UniRule"/>
</dbReference>
<gene>
    <name evidence="7" type="primary">argC</name>
    <name evidence="10" type="ORF">SAMN05192534_11832</name>
</gene>
<dbReference type="EC" id="1.2.1.38" evidence="7"/>
<dbReference type="Pfam" id="PF22698">
    <property type="entry name" value="Semialdhyde_dhC_1"/>
    <property type="match status" value="1"/>
</dbReference>
<reference evidence="10 11" key="1">
    <citation type="submission" date="2016-10" db="EMBL/GenBank/DDBJ databases">
        <authorList>
            <person name="de Groot N.N."/>
        </authorList>
    </citation>
    <scope>NUCLEOTIDE SEQUENCE [LARGE SCALE GENOMIC DNA]</scope>
    <source>
        <strain evidence="10 11">DSM 21632</strain>
    </source>
</reference>
<accession>A0A1G8H3C1</accession>
<dbReference type="PROSITE" id="PS01224">
    <property type="entry name" value="ARGC"/>
    <property type="match status" value="1"/>
</dbReference>
<dbReference type="UniPathway" id="UPA00068">
    <property type="reaction ID" value="UER00108"/>
</dbReference>
<evidence type="ECO:0000256" key="1">
    <source>
        <dbReference type="ARBA" id="ARBA00004862"/>
    </source>
</evidence>
<name>A0A1G8H3C1_9BACI</name>
<dbReference type="GO" id="GO:0070401">
    <property type="term" value="F:NADP+ binding"/>
    <property type="evidence" value="ECO:0007669"/>
    <property type="project" value="InterPro"/>
</dbReference>
<dbReference type="PANTHER" id="PTHR32338">
    <property type="entry name" value="N-ACETYL-GAMMA-GLUTAMYL-PHOSPHATE REDUCTASE, CHLOROPLASTIC-RELATED-RELATED"/>
    <property type="match status" value="1"/>
</dbReference>
<dbReference type="EMBL" id="FNDK01000018">
    <property type="protein sequence ID" value="SDI01069.1"/>
    <property type="molecule type" value="Genomic_DNA"/>
</dbReference>
<protein>
    <recommendedName>
        <fullName evidence="7">N-acetyl-gamma-glutamyl-phosphate reductase</fullName>
        <shortName evidence="7">AGPR</shortName>
        <ecNumber evidence="7">1.2.1.38</ecNumber>
    </recommendedName>
    <alternativeName>
        <fullName evidence="7">N-acetyl-glutamate semialdehyde dehydrogenase</fullName>
        <shortName evidence="7">NAGSA dehydrogenase</shortName>
    </alternativeName>
</protein>
<evidence type="ECO:0000256" key="3">
    <source>
        <dbReference type="ARBA" id="ARBA00022605"/>
    </source>
</evidence>
<evidence type="ECO:0000256" key="4">
    <source>
        <dbReference type="ARBA" id="ARBA00022857"/>
    </source>
</evidence>
<dbReference type="InterPro" id="IPR000534">
    <property type="entry name" value="Semialdehyde_DH_NAD-bd"/>
</dbReference>
<sequence>MQINVYKCMRTYRNTKLGGFVHILLNKGVNRKNKGKQKKYKNTVALIYIHTYNKHQQKMYKDKTRCKFMKIAIVGATGYGGIELIRLLHNHPNVEKITVFSSSQEGKTMAESYPHVQDIVDETLEDINPEYLQQHDAVFLSTPPGVSAELTGQIAEKTKVIDLSGDLRLKSGSIYEKWYGRKAADASLLDKAVYGLTEWNREAVESTTILSNPGCYPTAVLLGLAPLTQAGAIDANNVIIDAKSGTTGAGRSLSAITHFSEMNDNFKVYKVNEHKHTPEIEQELSRWMQADAAVTFTPHLVPMTRGIMATMYAPLEKNWTENDVKKLYQNAYHDQAFVRLRNSGTYPCTKEVYGTNYCDIGITVDERTNRATIVSVIDNLVKGASGQAIQNMNVMFGFDETAGLNIVPVYP</sequence>
<evidence type="ECO:0000313" key="10">
    <source>
        <dbReference type="EMBL" id="SDI01069.1"/>
    </source>
</evidence>
<dbReference type="NCBIfam" id="TIGR01850">
    <property type="entry name" value="argC"/>
    <property type="match status" value="1"/>
</dbReference>
<keyword evidence="4 7" id="KW-0521">NADP</keyword>
<dbReference type="SMART" id="SM00859">
    <property type="entry name" value="Semialdhyde_dh"/>
    <property type="match status" value="1"/>
</dbReference>
<dbReference type="InterPro" id="IPR058924">
    <property type="entry name" value="AGPR_dimerisation_dom"/>
</dbReference>
<dbReference type="FunFam" id="3.30.360.10:FF:000014">
    <property type="entry name" value="N-acetyl-gamma-glutamyl-phosphate reductase"/>
    <property type="match status" value="1"/>
</dbReference>
<evidence type="ECO:0000256" key="8">
    <source>
        <dbReference type="PROSITE-ProRule" id="PRU10010"/>
    </source>
</evidence>
<dbReference type="InterPro" id="IPR036291">
    <property type="entry name" value="NAD(P)-bd_dom_sf"/>
</dbReference>
<dbReference type="InterPro" id="IPR023013">
    <property type="entry name" value="AGPR_AS"/>
</dbReference>
<feature type="active site" evidence="7 8">
    <location>
        <position position="215"/>
    </location>
</feature>
<dbReference type="GO" id="GO:0003942">
    <property type="term" value="F:N-acetyl-gamma-glutamyl-phosphate reductase activity"/>
    <property type="evidence" value="ECO:0007669"/>
    <property type="project" value="UniProtKB-UniRule"/>
</dbReference>
<comment type="catalytic activity">
    <reaction evidence="6 7">
        <text>N-acetyl-L-glutamate 5-semialdehyde + phosphate + NADP(+) = N-acetyl-L-glutamyl 5-phosphate + NADPH + H(+)</text>
        <dbReference type="Rhea" id="RHEA:21588"/>
        <dbReference type="ChEBI" id="CHEBI:15378"/>
        <dbReference type="ChEBI" id="CHEBI:29123"/>
        <dbReference type="ChEBI" id="CHEBI:43474"/>
        <dbReference type="ChEBI" id="CHEBI:57783"/>
        <dbReference type="ChEBI" id="CHEBI:57936"/>
        <dbReference type="ChEBI" id="CHEBI:58349"/>
        <dbReference type="EC" id="1.2.1.38"/>
    </reaction>
</comment>
<dbReference type="SUPFAM" id="SSF51735">
    <property type="entry name" value="NAD(P)-binding Rossmann-fold domains"/>
    <property type="match status" value="1"/>
</dbReference>
<evidence type="ECO:0000256" key="5">
    <source>
        <dbReference type="ARBA" id="ARBA00023002"/>
    </source>
</evidence>
<evidence type="ECO:0000256" key="2">
    <source>
        <dbReference type="ARBA" id="ARBA00022571"/>
    </source>
</evidence>
<dbReference type="GO" id="GO:0051287">
    <property type="term" value="F:NAD binding"/>
    <property type="evidence" value="ECO:0007669"/>
    <property type="project" value="InterPro"/>
</dbReference>
<proteinExistence type="inferred from homology"/>
<evidence type="ECO:0000313" key="11">
    <source>
        <dbReference type="Proteomes" id="UP000199163"/>
    </source>
</evidence>
<dbReference type="Pfam" id="PF01118">
    <property type="entry name" value="Semialdhyde_dh"/>
    <property type="match status" value="1"/>
</dbReference>
<dbReference type="Proteomes" id="UP000199163">
    <property type="component" value="Unassembled WGS sequence"/>
</dbReference>
<keyword evidence="11" id="KW-1185">Reference proteome</keyword>
<comment type="pathway">
    <text evidence="1 7">Amino-acid biosynthesis; L-arginine biosynthesis; N(2)-acetyl-L-ornithine from L-glutamate: step 3/4.</text>
</comment>
<dbReference type="SUPFAM" id="SSF55347">
    <property type="entry name" value="Glyceraldehyde-3-phosphate dehydrogenase-like, C-terminal domain"/>
    <property type="match status" value="1"/>
</dbReference>
<dbReference type="AlphaFoldDB" id="A0A1G8H3C1"/>
<dbReference type="CDD" id="cd17895">
    <property type="entry name" value="AGPR_1_N"/>
    <property type="match status" value="1"/>
</dbReference>
<evidence type="ECO:0000256" key="6">
    <source>
        <dbReference type="ARBA" id="ARBA00050557"/>
    </source>
</evidence>
<dbReference type="Gene3D" id="3.40.50.720">
    <property type="entry name" value="NAD(P)-binding Rossmann-like Domain"/>
    <property type="match status" value="1"/>
</dbReference>
<comment type="similarity">
    <text evidence="7">Belongs to the NAGSA dehydrogenase family. Type 1 subfamily.</text>
</comment>
<evidence type="ECO:0000256" key="7">
    <source>
        <dbReference type="HAMAP-Rule" id="MF_00150"/>
    </source>
</evidence>
<organism evidence="10 11">
    <name type="scientific">Alteribacillus persepolensis</name>
    <dbReference type="NCBI Taxonomy" id="568899"/>
    <lineage>
        <taxon>Bacteria</taxon>
        <taxon>Bacillati</taxon>
        <taxon>Bacillota</taxon>
        <taxon>Bacilli</taxon>
        <taxon>Bacillales</taxon>
        <taxon>Bacillaceae</taxon>
        <taxon>Alteribacillus</taxon>
    </lineage>
</organism>
<dbReference type="STRING" id="568899.SAMN05192534_11832"/>
<dbReference type="InterPro" id="IPR000706">
    <property type="entry name" value="AGPR_type-1"/>
</dbReference>
<dbReference type="HAMAP" id="MF_00150">
    <property type="entry name" value="ArgC_type1"/>
    <property type="match status" value="1"/>
</dbReference>
<keyword evidence="7" id="KW-0963">Cytoplasm</keyword>
<dbReference type="PANTHER" id="PTHR32338:SF10">
    <property type="entry name" value="N-ACETYL-GAMMA-GLUTAMYL-PHOSPHATE REDUCTASE, CHLOROPLASTIC-RELATED"/>
    <property type="match status" value="1"/>
</dbReference>
<dbReference type="InterPro" id="IPR050085">
    <property type="entry name" value="AGPR"/>
</dbReference>
<feature type="domain" description="Semialdehyde dehydrogenase NAD-binding" evidence="9">
    <location>
        <begin position="70"/>
        <end position="207"/>
    </location>
</feature>
<dbReference type="CDD" id="cd23934">
    <property type="entry name" value="AGPR_1_C"/>
    <property type="match status" value="1"/>
</dbReference>
<dbReference type="GO" id="GO:0005737">
    <property type="term" value="C:cytoplasm"/>
    <property type="evidence" value="ECO:0007669"/>
    <property type="project" value="UniProtKB-SubCell"/>
</dbReference>
<dbReference type="Gene3D" id="3.30.360.10">
    <property type="entry name" value="Dihydrodipicolinate Reductase, domain 2"/>
    <property type="match status" value="1"/>
</dbReference>
<keyword evidence="5 7" id="KW-0560">Oxidoreductase</keyword>
<evidence type="ECO:0000259" key="9">
    <source>
        <dbReference type="SMART" id="SM00859"/>
    </source>
</evidence>
<keyword evidence="2 7" id="KW-0055">Arginine biosynthesis</keyword>
<comment type="subcellular location">
    <subcellularLocation>
        <location evidence="7">Cytoplasm</location>
    </subcellularLocation>
</comment>
<keyword evidence="3 7" id="KW-0028">Amino-acid biosynthesis</keyword>